<reference evidence="2 3" key="1">
    <citation type="journal article" date="2013" name="Mar. Genomics">
        <title>Expression of sulfatases in Rhodopirellula baltica and the diversity of sulfatases in the genus Rhodopirellula.</title>
        <authorList>
            <person name="Wegner C.E."/>
            <person name="Richter-Heitmann T."/>
            <person name="Klindworth A."/>
            <person name="Klockow C."/>
            <person name="Richter M."/>
            <person name="Achstetter T."/>
            <person name="Glockner F.O."/>
            <person name="Harder J."/>
        </authorList>
    </citation>
    <scope>NUCLEOTIDE SEQUENCE [LARGE SCALE GENOMIC DNA]</scope>
    <source>
        <strain evidence="2 3">SM1</strain>
    </source>
</reference>
<accession>M5S487</accession>
<feature type="transmembrane region" description="Helical" evidence="1">
    <location>
        <begin position="12"/>
        <end position="32"/>
    </location>
</feature>
<dbReference type="Proteomes" id="UP000011991">
    <property type="component" value="Unassembled WGS sequence"/>
</dbReference>
<protein>
    <submittedName>
        <fullName evidence="2">Uncharacterized protein</fullName>
    </submittedName>
</protein>
<organism evidence="2 3">
    <name type="scientific">Rhodopirellula maiorica SM1</name>
    <dbReference type="NCBI Taxonomy" id="1265738"/>
    <lineage>
        <taxon>Bacteria</taxon>
        <taxon>Pseudomonadati</taxon>
        <taxon>Planctomycetota</taxon>
        <taxon>Planctomycetia</taxon>
        <taxon>Pirellulales</taxon>
        <taxon>Pirellulaceae</taxon>
        <taxon>Novipirellula</taxon>
    </lineage>
</organism>
<proteinExistence type="predicted"/>
<dbReference type="EMBL" id="ANOG01000098">
    <property type="protein sequence ID" value="EMI22457.1"/>
    <property type="molecule type" value="Genomic_DNA"/>
</dbReference>
<evidence type="ECO:0000313" key="3">
    <source>
        <dbReference type="Proteomes" id="UP000011991"/>
    </source>
</evidence>
<keyword evidence="1" id="KW-1133">Transmembrane helix</keyword>
<evidence type="ECO:0000313" key="2">
    <source>
        <dbReference type="EMBL" id="EMI22457.1"/>
    </source>
</evidence>
<gene>
    <name evidence="2" type="ORF">RMSM_00618</name>
</gene>
<comment type="caution">
    <text evidence="2">The sequence shown here is derived from an EMBL/GenBank/DDBJ whole genome shotgun (WGS) entry which is preliminary data.</text>
</comment>
<keyword evidence="1" id="KW-0472">Membrane</keyword>
<name>M5S487_9BACT</name>
<sequence>MLQFEATPDSNGLIFGIHALVFVTLGTLWFHLFGQPALAGRFGNASQQTLARERDRFRAGLP</sequence>
<keyword evidence="3" id="KW-1185">Reference proteome</keyword>
<keyword evidence="1" id="KW-0812">Transmembrane</keyword>
<dbReference type="AlphaFoldDB" id="M5S487"/>
<evidence type="ECO:0000256" key="1">
    <source>
        <dbReference type="SAM" id="Phobius"/>
    </source>
</evidence>